<dbReference type="InterPro" id="IPR016135">
    <property type="entry name" value="UBQ-conjugating_enzyme/RWD"/>
</dbReference>
<evidence type="ECO:0000313" key="4">
    <source>
        <dbReference type="Proteomes" id="UP000023152"/>
    </source>
</evidence>
<comment type="caution">
    <text evidence="3">The sequence shown here is derived from an EMBL/GenBank/DDBJ whole genome shotgun (WGS) entry which is preliminary data.</text>
</comment>
<feature type="region of interest" description="Disordered" evidence="1">
    <location>
        <begin position="186"/>
        <end position="225"/>
    </location>
</feature>
<feature type="compositionally biased region" description="Basic and acidic residues" evidence="1">
    <location>
        <begin position="208"/>
        <end position="225"/>
    </location>
</feature>
<dbReference type="PANTHER" id="PTHR12292">
    <property type="entry name" value="RWD DOMAIN-CONTAINING PROTEIN"/>
    <property type="match status" value="1"/>
</dbReference>
<evidence type="ECO:0000313" key="3">
    <source>
        <dbReference type="EMBL" id="ETO19989.1"/>
    </source>
</evidence>
<protein>
    <recommendedName>
        <fullName evidence="2">RWD domain-containing protein</fullName>
    </recommendedName>
</protein>
<feature type="domain" description="RWD" evidence="2">
    <location>
        <begin position="48"/>
        <end position="182"/>
    </location>
</feature>
<dbReference type="Pfam" id="PF05773">
    <property type="entry name" value="RWD"/>
    <property type="match status" value="1"/>
</dbReference>
<dbReference type="CDD" id="cd23823">
    <property type="entry name" value="RWD_GCN2"/>
    <property type="match status" value="1"/>
</dbReference>
<dbReference type="AlphaFoldDB" id="X6N2N2"/>
<reference evidence="3 4" key="1">
    <citation type="journal article" date="2013" name="Curr. Biol.">
        <title>The Genome of the Foraminiferan Reticulomyxa filosa.</title>
        <authorList>
            <person name="Glockner G."/>
            <person name="Hulsmann N."/>
            <person name="Schleicher M."/>
            <person name="Noegel A.A."/>
            <person name="Eichinger L."/>
            <person name="Gallinger C."/>
            <person name="Pawlowski J."/>
            <person name="Sierra R."/>
            <person name="Euteneuer U."/>
            <person name="Pillet L."/>
            <person name="Moustafa A."/>
            <person name="Platzer M."/>
            <person name="Groth M."/>
            <person name="Szafranski K."/>
            <person name="Schliwa M."/>
        </authorList>
    </citation>
    <scope>NUCLEOTIDE SEQUENCE [LARGE SCALE GENOMIC DNA]</scope>
</reference>
<dbReference type="Proteomes" id="UP000023152">
    <property type="component" value="Unassembled WGS sequence"/>
</dbReference>
<feature type="non-terminal residue" evidence="3">
    <location>
        <position position="225"/>
    </location>
</feature>
<feature type="compositionally biased region" description="Polar residues" evidence="1">
    <location>
        <begin position="187"/>
        <end position="207"/>
    </location>
</feature>
<dbReference type="OrthoDB" id="277175at2759"/>
<dbReference type="PROSITE" id="PS50908">
    <property type="entry name" value="RWD"/>
    <property type="match status" value="1"/>
</dbReference>
<accession>X6N2N2</accession>
<dbReference type="SUPFAM" id="SSF54495">
    <property type="entry name" value="UBC-like"/>
    <property type="match status" value="1"/>
</dbReference>
<sequence length="225" mass="25824">MILNNKSGLMHCLFFFAQVKKQGVLPFEKIQEKNLFWRMANNSEEQREELESLKSIYGDAFECKDNNVGCFRVHLWSNSNETASKTKQGPKQKHIEVGVEVKVEFTNGYPQTMPKIEIKPSKKMLRSVQQHYRSSDDETTQQIAQSHLKDIPPLVKSVMEQHLNTSMLFQVLDAIQSFLNHYDHQADQTTPTLSTSAKQGNPSSNSDSTKEEKQVGEGEKKKRYN</sequence>
<proteinExistence type="predicted"/>
<name>X6N2N2_RETFI</name>
<dbReference type="InterPro" id="IPR006575">
    <property type="entry name" value="RWD_dom"/>
</dbReference>
<dbReference type="SMART" id="SM00591">
    <property type="entry name" value="RWD"/>
    <property type="match status" value="1"/>
</dbReference>
<dbReference type="Gene3D" id="3.10.110.10">
    <property type="entry name" value="Ubiquitin Conjugating Enzyme"/>
    <property type="match status" value="1"/>
</dbReference>
<gene>
    <name evidence="3" type="ORF">RFI_17231</name>
</gene>
<keyword evidence="4" id="KW-1185">Reference proteome</keyword>
<dbReference type="EMBL" id="ASPP01013067">
    <property type="protein sequence ID" value="ETO19989.1"/>
    <property type="molecule type" value="Genomic_DNA"/>
</dbReference>
<evidence type="ECO:0000256" key="1">
    <source>
        <dbReference type="SAM" id="MobiDB-lite"/>
    </source>
</evidence>
<dbReference type="InterPro" id="IPR040213">
    <property type="entry name" value="GIR2-like"/>
</dbReference>
<organism evidence="3 4">
    <name type="scientific">Reticulomyxa filosa</name>
    <dbReference type="NCBI Taxonomy" id="46433"/>
    <lineage>
        <taxon>Eukaryota</taxon>
        <taxon>Sar</taxon>
        <taxon>Rhizaria</taxon>
        <taxon>Retaria</taxon>
        <taxon>Foraminifera</taxon>
        <taxon>Monothalamids</taxon>
        <taxon>Reticulomyxidae</taxon>
        <taxon>Reticulomyxa</taxon>
    </lineage>
</organism>
<evidence type="ECO:0000259" key="2">
    <source>
        <dbReference type="PROSITE" id="PS50908"/>
    </source>
</evidence>